<keyword evidence="1" id="KW-0472">Membrane</keyword>
<evidence type="ECO:0000313" key="2">
    <source>
        <dbReference type="EMBL" id="ANC78543.1"/>
    </source>
</evidence>
<keyword evidence="1" id="KW-0812">Transmembrane</keyword>
<reference evidence="2 3" key="1">
    <citation type="submission" date="2016-04" db="EMBL/GenBank/DDBJ databases">
        <title>Complete genome sequence of Fictibacillus phosphorivorans G25-29, a strain toxic to nematodes.</title>
        <authorList>
            <person name="Zheng Z."/>
        </authorList>
    </citation>
    <scope>NUCLEOTIDE SEQUENCE [LARGE SCALE GENOMIC DNA]</scope>
    <source>
        <strain evidence="2 3">G25-29</strain>
    </source>
</reference>
<proteinExistence type="predicted"/>
<keyword evidence="3" id="KW-1185">Reference proteome</keyword>
<dbReference type="AlphaFoldDB" id="A0A160IQ27"/>
<feature type="transmembrane region" description="Helical" evidence="1">
    <location>
        <begin position="66"/>
        <end position="91"/>
    </location>
</feature>
<keyword evidence="1" id="KW-1133">Transmembrane helix</keyword>
<evidence type="ECO:0000256" key="1">
    <source>
        <dbReference type="SAM" id="Phobius"/>
    </source>
</evidence>
<dbReference type="RefSeq" id="WP_066397856.1">
    <property type="nucleotide sequence ID" value="NZ_CP015378.1"/>
</dbReference>
<organism evidence="2 3">
    <name type="scientific">Fictibacillus phosphorivorans</name>
    <dbReference type="NCBI Taxonomy" id="1221500"/>
    <lineage>
        <taxon>Bacteria</taxon>
        <taxon>Bacillati</taxon>
        <taxon>Bacillota</taxon>
        <taxon>Bacilli</taxon>
        <taxon>Bacillales</taxon>
        <taxon>Fictibacillaceae</taxon>
        <taxon>Fictibacillus</taxon>
    </lineage>
</organism>
<feature type="transmembrane region" description="Helical" evidence="1">
    <location>
        <begin position="7"/>
        <end position="35"/>
    </location>
</feature>
<dbReference type="KEGG" id="fpn:ABE65_017750"/>
<accession>A0A160IQ27</accession>
<protein>
    <submittedName>
        <fullName evidence="2">Uncharacterized protein</fullName>
    </submittedName>
</protein>
<name>A0A160IQ27_9BACL</name>
<dbReference type="EMBL" id="CP015378">
    <property type="protein sequence ID" value="ANC78543.1"/>
    <property type="molecule type" value="Genomic_DNA"/>
</dbReference>
<sequence>MRVADDVFIILFPITIVLIFIIGVCLLGNGIYLIYKKVNEEEGLHRKLEGLVSIINGILADPFSRISIVILLGGLLTLSSLFFILDMLGYIEIE</sequence>
<gene>
    <name evidence="2" type="ORF">ABE65_017750</name>
</gene>
<evidence type="ECO:0000313" key="3">
    <source>
        <dbReference type="Proteomes" id="UP000076623"/>
    </source>
</evidence>
<dbReference type="Proteomes" id="UP000076623">
    <property type="component" value="Chromosome"/>
</dbReference>